<evidence type="ECO:0000313" key="4">
    <source>
        <dbReference type="Proteomes" id="UP000629619"/>
    </source>
</evidence>
<dbReference type="SUPFAM" id="SSF52266">
    <property type="entry name" value="SGNH hydrolase"/>
    <property type="match status" value="1"/>
</dbReference>
<proteinExistence type="predicted"/>
<evidence type="ECO:0000256" key="1">
    <source>
        <dbReference type="SAM" id="MobiDB-lite"/>
    </source>
</evidence>
<dbReference type="PANTHER" id="PTHR43784">
    <property type="entry name" value="GDSL-LIKE LIPASE/ACYLHYDROLASE, PUTATIVE (AFU_ORTHOLOGUE AFUA_2G00820)-RELATED"/>
    <property type="match status" value="1"/>
</dbReference>
<organism evidence="3 4">
    <name type="scientific">Actinoplanes siamensis</name>
    <dbReference type="NCBI Taxonomy" id="1223317"/>
    <lineage>
        <taxon>Bacteria</taxon>
        <taxon>Bacillati</taxon>
        <taxon>Actinomycetota</taxon>
        <taxon>Actinomycetes</taxon>
        <taxon>Micromonosporales</taxon>
        <taxon>Micromonosporaceae</taxon>
        <taxon>Actinoplanes</taxon>
    </lineage>
</organism>
<keyword evidence="4" id="KW-1185">Reference proteome</keyword>
<dbReference type="InterPro" id="IPR053140">
    <property type="entry name" value="GDSL_Rv0518-like"/>
</dbReference>
<dbReference type="EMBL" id="BOMW01000028">
    <property type="protein sequence ID" value="GIF05569.1"/>
    <property type="molecule type" value="Genomic_DNA"/>
</dbReference>
<sequence>MRNHLLPAVTRRALILGGAGAAALAAVPGVAASPSTRTGSWATAPEAAAPDSPPLAADRTVRQVVHLSLGGTAPAIRFTNVYGTAPVRLGRVWAGLRAGGPDSAAMWPATIRPVTFGGRSGAVLPAGGTLLGDPVSDLPVAAGDNLVISFHLPESDRIETLNKHSYQRNHILTGDVAAVPDPGGGVVTAGYLLLGGVSVDTPGPSSAVVAFGDSITCGAGSTVGANRRWPDLLAARIGAAGLPVGVLNAGIGGNRLLPAADVPDAAGAIGPAAVRRFAGDVLAQPGATHVITLIGVNDLGHGVGATALIAGHRRLIARARAAGVSVFGGTVLPFAGSVYDEPAHRAARNRLNQWIREGGEFDAVIDFAAAVRDPASPERLWHGYDSGDHLHPNDAGALALAAAVPLTLFQPPKRDGSPAPTRRISGTPPDRSTTVVGSVPHSPESTTASSA</sequence>
<dbReference type="Pfam" id="PF13472">
    <property type="entry name" value="Lipase_GDSL_2"/>
    <property type="match status" value="1"/>
</dbReference>
<dbReference type="InterPro" id="IPR006311">
    <property type="entry name" value="TAT_signal"/>
</dbReference>
<feature type="domain" description="SGNH hydrolase-type esterase" evidence="2">
    <location>
        <begin position="210"/>
        <end position="397"/>
    </location>
</feature>
<protein>
    <recommendedName>
        <fullName evidence="2">SGNH hydrolase-type esterase domain-containing protein</fullName>
    </recommendedName>
</protein>
<feature type="region of interest" description="Disordered" evidence="1">
    <location>
        <begin position="409"/>
        <end position="451"/>
    </location>
</feature>
<dbReference type="PANTHER" id="PTHR43784:SF2">
    <property type="entry name" value="GDSL-LIKE LIPASE_ACYLHYDROLASE, PUTATIVE (AFU_ORTHOLOGUE AFUA_2G00820)-RELATED"/>
    <property type="match status" value="1"/>
</dbReference>
<dbReference type="PROSITE" id="PS51318">
    <property type="entry name" value="TAT"/>
    <property type="match status" value="1"/>
</dbReference>
<gene>
    <name evidence="3" type="ORF">Asi03nite_31070</name>
</gene>
<evidence type="ECO:0000259" key="2">
    <source>
        <dbReference type="Pfam" id="PF13472"/>
    </source>
</evidence>
<reference evidence="3" key="1">
    <citation type="submission" date="2021-01" db="EMBL/GenBank/DDBJ databases">
        <title>Whole genome shotgun sequence of Actinoplanes siamensis NBRC 109076.</title>
        <authorList>
            <person name="Komaki H."/>
            <person name="Tamura T."/>
        </authorList>
    </citation>
    <scope>NUCLEOTIDE SEQUENCE</scope>
    <source>
        <strain evidence="3">NBRC 109076</strain>
    </source>
</reference>
<name>A0A919N6W7_9ACTN</name>
<accession>A0A919N6W7</accession>
<dbReference type="Proteomes" id="UP000629619">
    <property type="component" value="Unassembled WGS sequence"/>
</dbReference>
<dbReference type="Gene3D" id="3.40.50.1110">
    <property type="entry name" value="SGNH hydrolase"/>
    <property type="match status" value="1"/>
</dbReference>
<feature type="region of interest" description="Disordered" evidence="1">
    <location>
        <begin position="35"/>
        <end position="55"/>
    </location>
</feature>
<dbReference type="InterPro" id="IPR013830">
    <property type="entry name" value="SGNH_hydro"/>
</dbReference>
<dbReference type="AlphaFoldDB" id="A0A919N6W7"/>
<comment type="caution">
    <text evidence="3">The sequence shown here is derived from an EMBL/GenBank/DDBJ whole genome shotgun (WGS) entry which is preliminary data.</text>
</comment>
<evidence type="ECO:0000313" key="3">
    <source>
        <dbReference type="EMBL" id="GIF05569.1"/>
    </source>
</evidence>
<dbReference type="InterPro" id="IPR036514">
    <property type="entry name" value="SGNH_hydro_sf"/>
</dbReference>
<feature type="compositionally biased region" description="Low complexity" evidence="1">
    <location>
        <begin position="42"/>
        <end position="55"/>
    </location>
</feature>